<evidence type="ECO:0000313" key="3">
    <source>
        <dbReference type="EMBL" id="KNZ51940.1"/>
    </source>
</evidence>
<dbReference type="VEuPathDB" id="FungiDB:VP01_3756g2"/>
<comment type="caution">
    <text evidence="3">The sequence shown here is derived from an EMBL/GenBank/DDBJ whole genome shotgun (WGS) entry which is preliminary data.</text>
</comment>
<proteinExistence type="predicted"/>
<dbReference type="GO" id="GO:0006801">
    <property type="term" value="P:superoxide metabolic process"/>
    <property type="evidence" value="ECO:0007669"/>
    <property type="project" value="InterPro"/>
</dbReference>
<dbReference type="SUPFAM" id="SSF49329">
    <property type="entry name" value="Cu,Zn superoxide dismutase-like"/>
    <property type="match status" value="1"/>
</dbReference>
<name>A0A0L6UVR0_9BASI</name>
<evidence type="ECO:0000313" key="4">
    <source>
        <dbReference type="Proteomes" id="UP000037035"/>
    </source>
</evidence>
<organism evidence="3 4">
    <name type="scientific">Puccinia sorghi</name>
    <dbReference type="NCBI Taxonomy" id="27349"/>
    <lineage>
        <taxon>Eukaryota</taxon>
        <taxon>Fungi</taxon>
        <taxon>Dikarya</taxon>
        <taxon>Basidiomycota</taxon>
        <taxon>Pucciniomycotina</taxon>
        <taxon>Pucciniomycetes</taxon>
        <taxon>Pucciniales</taxon>
        <taxon>Pucciniaceae</taxon>
        <taxon>Puccinia</taxon>
    </lineage>
</organism>
<evidence type="ECO:0000259" key="2">
    <source>
        <dbReference type="Pfam" id="PF00080"/>
    </source>
</evidence>
<dbReference type="InterPro" id="IPR001424">
    <property type="entry name" value="SOD_Cu_Zn_dom"/>
</dbReference>
<dbReference type="GO" id="GO:0046872">
    <property type="term" value="F:metal ion binding"/>
    <property type="evidence" value="ECO:0007669"/>
    <property type="project" value="InterPro"/>
</dbReference>
<feature type="signal peptide" evidence="1">
    <location>
        <begin position="1"/>
        <end position="27"/>
    </location>
</feature>
<dbReference type="PANTHER" id="PTHR20910">
    <property type="entry name" value="AGAP001623-PA"/>
    <property type="match status" value="1"/>
</dbReference>
<dbReference type="Proteomes" id="UP000037035">
    <property type="component" value="Unassembled WGS sequence"/>
</dbReference>
<dbReference type="Gene3D" id="2.60.40.200">
    <property type="entry name" value="Superoxide dismutase, copper/zinc binding domain"/>
    <property type="match status" value="1"/>
</dbReference>
<dbReference type="EMBL" id="LAVV01008786">
    <property type="protein sequence ID" value="KNZ51940.1"/>
    <property type="molecule type" value="Genomic_DNA"/>
</dbReference>
<dbReference type="OrthoDB" id="2015551at2759"/>
<feature type="chain" id="PRO_5005568017" description="Superoxide dismutase copper/zinc binding domain-containing protein" evidence="1">
    <location>
        <begin position="28"/>
        <end position="213"/>
    </location>
</feature>
<evidence type="ECO:0000256" key="1">
    <source>
        <dbReference type="SAM" id="SignalP"/>
    </source>
</evidence>
<gene>
    <name evidence="3" type="ORF">VP01_3756g2</name>
</gene>
<sequence>MSNLMSPCIFWSLLFLGLAASFQVVNSEQLHSKNSKATQGAVAHVSGKQDVIGTFQFSSSEESDWVNIVISMRGLLQYNLTEGFAFHIHEHPVVDNNCSSTLGHFHILNTKPSCTSQVPNYCQPGELSARHGNLPGLVDVFTERYNDNALELTGANSIIGRSIVIHGANMSRIACGSIESWIPGSQVTSRFSSNPFVGWASKMWSKALMRNHA</sequence>
<dbReference type="InterPro" id="IPR053257">
    <property type="entry name" value="Cu-only_SOD"/>
</dbReference>
<keyword evidence="1" id="KW-0732">Signal</keyword>
<dbReference type="InterPro" id="IPR036423">
    <property type="entry name" value="SOD-like_Cu/Zn_dom_sf"/>
</dbReference>
<reference evidence="3 4" key="1">
    <citation type="submission" date="2015-08" db="EMBL/GenBank/DDBJ databases">
        <title>Next Generation Sequencing and Analysis of the Genome of Puccinia sorghi L Schw, the Causal Agent of Maize Common Rust.</title>
        <authorList>
            <person name="Rochi L."/>
            <person name="Burguener G."/>
            <person name="Darino M."/>
            <person name="Turjanski A."/>
            <person name="Kreff E."/>
            <person name="Dieguez M.J."/>
            <person name="Sacco F."/>
        </authorList>
    </citation>
    <scope>NUCLEOTIDE SEQUENCE [LARGE SCALE GENOMIC DNA]</scope>
    <source>
        <strain evidence="3 4">RO10H11247</strain>
    </source>
</reference>
<protein>
    <recommendedName>
        <fullName evidence="2">Superoxide dismutase copper/zinc binding domain-containing protein</fullName>
    </recommendedName>
</protein>
<keyword evidence="4" id="KW-1185">Reference proteome</keyword>
<dbReference type="AlphaFoldDB" id="A0A0L6UVR0"/>
<feature type="domain" description="Superoxide dismutase copper/zinc binding" evidence="2">
    <location>
        <begin position="51"/>
        <end position="168"/>
    </location>
</feature>
<accession>A0A0L6UVR0</accession>
<dbReference type="PANTHER" id="PTHR20910:SF1">
    <property type="entry name" value="SUPEROXIDE DISMUTASE COPPER_ZINC BINDING DOMAIN-CONTAINING PROTEIN"/>
    <property type="match status" value="1"/>
</dbReference>
<dbReference type="Pfam" id="PF00080">
    <property type="entry name" value="Sod_Cu"/>
    <property type="match status" value="1"/>
</dbReference>